<evidence type="ECO:0000256" key="3">
    <source>
        <dbReference type="ARBA" id="ARBA00022898"/>
    </source>
</evidence>
<dbReference type="EC" id="4.3.3.6" evidence="7"/>
<comment type="similarity">
    <text evidence="2 7 8">Belongs to the PdxS/SNZ family.</text>
</comment>
<comment type="caution">
    <text evidence="11">The sequence shown here is derived from an EMBL/GenBank/DDBJ whole genome shotgun (WGS) entry which is preliminary data.</text>
</comment>
<dbReference type="InterPro" id="IPR001852">
    <property type="entry name" value="PdxS/SNZ"/>
</dbReference>
<comment type="pathway">
    <text evidence="1 7">Cofactor biosynthesis; pyridoxal 5'-phosphate biosynthesis.</text>
</comment>
<gene>
    <name evidence="7 11" type="primary">pdxS</name>
    <name evidence="11" type="ORF">G9H71_09205</name>
</gene>
<comment type="catalytic activity">
    <reaction evidence="6 7">
        <text>aldehydo-D-ribose 5-phosphate + D-glyceraldehyde 3-phosphate + L-glutamine = pyridoxal 5'-phosphate + L-glutamate + phosphate + 3 H2O + H(+)</text>
        <dbReference type="Rhea" id="RHEA:31507"/>
        <dbReference type="ChEBI" id="CHEBI:15377"/>
        <dbReference type="ChEBI" id="CHEBI:15378"/>
        <dbReference type="ChEBI" id="CHEBI:29985"/>
        <dbReference type="ChEBI" id="CHEBI:43474"/>
        <dbReference type="ChEBI" id="CHEBI:58273"/>
        <dbReference type="ChEBI" id="CHEBI:58359"/>
        <dbReference type="ChEBI" id="CHEBI:59776"/>
        <dbReference type="ChEBI" id="CHEBI:597326"/>
        <dbReference type="EC" id="4.3.3.6"/>
    </reaction>
</comment>
<sequence>MSVPSAPLENESSSGSTGTARVKRGMAEMLKGGVIMDVVTPEQAKIAEDAGAVAVMALERVPADIRKQGGIARMSDPDMVEGIVNSVSIPVMAKARIGHFVEAQVLQSLGVDYVDESEVLTPADEAHHIDKWAFTVPFVCGATDLGEALRRIAEGAAMIRSKGEAGTGNVVEATRHMRQIRSDIRRLATLDETELFVAAKELRAPYDLVAEVAKLGKLPVVLFTAGGIATPADAAMMMQLGAEGVFVGSGIFKSGDPARRAEAIVKATTFYDDPDVIAKVSRGLGEPMVGINISELPADQRYSDRGW</sequence>
<feature type="binding site" evidence="7">
    <location>
        <begin position="248"/>
        <end position="249"/>
    </location>
    <ligand>
        <name>D-ribose 5-phosphate</name>
        <dbReference type="ChEBI" id="CHEBI:78346"/>
    </ligand>
</feature>
<dbReference type="InterPro" id="IPR013785">
    <property type="entry name" value="Aldolase_TIM"/>
</dbReference>
<keyword evidence="12" id="KW-1185">Reference proteome</keyword>
<feature type="region of interest" description="Disordered" evidence="9">
    <location>
        <begin position="1"/>
        <end position="20"/>
    </location>
</feature>
<evidence type="ECO:0000256" key="5">
    <source>
        <dbReference type="ARBA" id="ARBA00023270"/>
    </source>
</evidence>
<dbReference type="HAMAP" id="MF_01824">
    <property type="entry name" value="PdxS"/>
    <property type="match status" value="1"/>
</dbReference>
<name>A0ABX0GUY8_9ACTN</name>
<feature type="binding site" evidence="7">
    <location>
        <position position="166"/>
    </location>
    <ligand>
        <name>D-ribose 5-phosphate</name>
        <dbReference type="ChEBI" id="CHEBI:78346"/>
    </ligand>
</feature>
<dbReference type="PROSITE" id="PS01235">
    <property type="entry name" value="PDXS_SNZ_1"/>
    <property type="match status" value="1"/>
</dbReference>
<evidence type="ECO:0000259" key="10">
    <source>
        <dbReference type="Pfam" id="PF01680"/>
    </source>
</evidence>
<dbReference type="NCBIfam" id="TIGR00343">
    <property type="entry name" value="pyridoxal 5'-phosphate synthase lyase subunit PdxS"/>
    <property type="match status" value="1"/>
</dbReference>
<feature type="binding site" evidence="7">
    <location>
        <position position="37"/>
    </location>
    <ligand>
        <name>D-ribose 5-phosphate</name>
        <dbReference type="ChEBI" id="CHEBI:78346"/>
    </ligand>
</feature>
<evidence type="ECO:0000256" key="6">
    <source>
        <dbReference type="ARBA" id="ARBA00047992"/>
    </source>
</evidence>
<keyword evidence="3 7" id="KW-0663">Pyridoxal phosphate</keyword>
<evidence type="ECO:0000256" key="4">
    <source>
        <dbReference type="ARBA" id="ARBA00023239"/>
    </source>
</evidence>
<dbReference type="PIRSF" id="PIRSF029271">
    <property type="entry name" value="Pdx1"/>
    <property type="match status" value="1"/>
</dbReference>
<dbReference type="EMBL" id="JAANNP010000003">
    <property type="protein sequence ID" value="NHC13956.1"/>
    <property type="molecule type" value="Genomic_DNA"/>
</dbReference>
<dbReference type="InterPro" id="IPR011060">
    <property type="entry name" value="RibuloseP-bd_barrel"/>
</dbReference>
<feature type="compositionally biased region" description="Polar residues" evidence="9">
    <location>
        <begin position="10"/>
        <end position="19"/>
    </location>
</feature>
<dbReference type="Pfam" id="PF01680">
    <property type="entry name" value="SOR_SNZ"/>
    <property type="match status" value="1"/>
</dbReference>
<dbReference type="SUPFAM" id="SSF51366">
    <property type="entry name" value="Ribulose-phoshate binding barrel"/>
    <property type="match status" value="1"/>
</dbReference>
<dbReference type="NCBIfam" id="NF003215">
    <property type="entry name" value="PRK04180.1"/>
    <property type="match status" value="1"/>
</dbReference>
<feature type="binding site" evidence="7">
    <location>
        <position position="227"/>
    </location>
    <ligand>
        <name>D-ribose 5-phosphate</name>
        <dbReference type="ChEBI" id="CHEBI:78346"/>
    </ligand>
</feature>
<evidence type="ECO:0000313" key="12">
    <source>
        <dbReference type="Proteomes" id="UP000800981"/>
    </source>
</evidence>
<feature type="active site" description="Schiff-base intermediate with D-ribose 5-phosphate" evidence="7">
    <location>
        <position position="94"/>
    </location>
</feature>
<comment type="subunit">
    <text evidence="7">In the presence of PdxT, forms a dodecamer of heterodimers.</text>
</comment>
<feature type="domain" description="PdxS/SNZ N-terminal" evidence="10">
    <location>
        <begin position="20"/>
        <end position="225"/>
    </location>
</feature>
<dbReference type="RefSeq" id="WP_166280971.1">
    <property type="nucleotide sequence ID" value="NZ_JAANNP010000003.1"/>
</dbReference>
<dbReference type="Gene3D" id="3.20.20.70">
    <property type="entry name" value="Aldolase class I"/>
    <property type="match status" value="1"/>
</dbReference>
<evidence type="ECO:0000256" key="2">
    <source>
        <dbReference type="ARBA" id="ARBA00007281"/>
    </source>
</evidence>
<accession>A0ABX0GUY8</accession>
<evidence type="ECO:0000256" key="1">
    <source>
        <dbReference type="ARBA" id="ARBA00004737"/>
    </source>
</evidence>
<comment type="function">
    <text evidence="7">Catalyzes the formation of pyridoxal 5'-phosphate from ribose 5-phosphate (RBP), glyceraldehyde 3-phosphate (G3P) and ammonia. The ammonia is provided by the PdxT subunit. Can also use ribulose 5-phosphate and dihydroxyacetone phosphate as substrates, resulting from enzyme-catalyzed isomerization of RBP and G3P, respectively.</text>
</comment>
<evidence type="ECO:0000256" key="8">
    <source>
        <dbReference type="PROSITE-ProRule" id="PRU00481"/>
    </source>
</evidence>
<dbReference type="PANTHER" id="PTHR31829:SF0">
    <property type="entry name" value="PYRIDOXAL 5'-PHOSPHATE SYNTHASE SUBUNIT SNZ1-RELATED"/>
    <property type="match status" value="1"/>
</dbReference>
<dbReference type="InterPro" id="IPR033755">
    <property type="entry name" value="PdxS/SNZ_N"/>
</dbReference>
<evidence type="ECO:0000256" key="9">
    <source>
        <dbReference type="SAM" id="MobiDB-lite"/>
    </source>
</evidence>
<proteinExistence type="inferred from homology"/>
<dbReference type="GO" id="GO:0016829">
    <property type="term" value="F:lyase activity"/>
    <property type="evidence" value="ECO:0007669"/>
    <property type="project" value="UniProtKB-KW"/>
</dbReference>
<evidence type="ECO:0000256" key="7">
    <source>
        <dbReference type="HAMAP-Rule" id="MF_01824"/>
    </source>
</evidence>
<dbReference type="PANTHER" id="PTHR31829">
    <property type="entry name" value="PYRIDOXAL 5'-PHOSPHATE SYNTHASE SUBUNIT SNZ1-RELATED"/>
    <property type="match status" value="1"/>
</dbReference>
<keyword evidence="5 7" id="KW-0704">Schiff base</keyword>
<feature type="binding site" evidence="7">
    <location>
        <position position="178"/>
    </location>
    <ligand>
        <name>D-glyceraldehyde 3-phosphate</name>
        <dbReference type="ChEBI" id="CHEBI:59776"/>
    </ligand>
</feature>
<dbReference type="CDD" id="cd04727">
    <property type="entry name" value="pdxS"/>
    <property type="match status" value="1"/>
</dbReference>
<organism evidence="11 12">
    <name type="scientific">Motilibacter deserti</name>
    <dbReference type="NCBI Taxonomy" id="2714956"/>
    <lineage>
        <taxon>Bacteria</taxon>
        <taxon>Bacillati</taxon>
        <taxon>Actinomycetota</taxon>
        <taxon>Actinomycetes</taxon>
        <taxon>Motilibacterales</taxon>
        <taxon>Motilibacteraceae</taxon>
        <taxon>Motilibacter</taxon>
    </lineage>
</organism>
<reference evidence="11 12" key="1">
    <citation type="submission" date="2020-03" db="EMBL/GenBank/DDBJ databases">
        <title>Two novel Motilibacter sp.</title>
        <authorList>
            <person name="Liu S."/>
        </authorList>
    </citation>
    <scope>NUCLEOTIDE SEQUENCE [LARGE SCALE GENOMIC DNA]</scope>
    <source>
        <strain evidence="11 12">E257</strain>
    </source>
</reference>
<dbReference type="Proteomes" id="UP000800981">
    <property type="component" value="Unassembled WGS sequence"/>
</dbReference>
<dbReference type="PROSITE" id="PS51129">
    <property type="entry name" value="PDXS_SNZ_2"/>
    <property type="match status" value="1"/>
</dbReference>
<keyword evidence="4 7" id="KW-0456">Lyase</keyword>
<protein>
    <recommendedName>
        <fullName evidence="7">Pyridoxal 5'-phosphate synthase subunit PdxS</fullName>
        <shortName evidence="7">PLP synthase subunit PdxS</shortName>
        <ecNumber evidence="7">4.3.3.6</ecNumber>
    </recommendedName>
    <alternativeName>
        <fullName evidence="7">Pdx1</fullName>
    </alternativeName>
</protein>
<evidence type="ECO:0000313" key="11">
    <source>
        <dbReference type="EMBL" id="NHC13956.1"/>
    </source>
</evidence>